<dbReference type="EMBL" id="CP089391">
    <property type="protein sequence ID" value="WBL78747.1"/>
    <property type="molecule type" value="Genomic_DNA"/>
</dbReference>
<reference evidence="1" key="1">
    <citation type="submission" date="2021-12" db="EMBL/GenBank/DDBJ databases">
        <title>Bradyrhizobium xenonodulans sp. nov.</title>
        <authorList>
            <person name="Claassens R."/>
            <person name="Venter S.N."/>
            <person name="Beukes C.W."/>
            <person name="Stepkowski T."/>
            <person name="Steenkamp E.T."/>
        </authorList>
    </citation>
    <scope>NUCLEOTIDE SEQUENCE</scope>
    <source>
        <strain evidence="1">14AB</strain>
    </source>
</reference>
<name>A0ABY7MMY2_9BRAD</name>
<dbReference type="RefSeq" id="WP_270164018.1">
    <property type="nucleotide sequence ID" value="NZ_CP089391.1"/>
</dbReference>
<proteinExistence type="predicted"/>
<organism evidence="1 2">
    <name type="scientific">Bradyrhizobium xenonodulans</name>
    <dbReference type="NCBI Taxonomy" id="2736875"/>
    <lineage>
        <taxon>Bacteria</taxon>
        <taxon>Pseudomonadati</taxon>
        <taxon>Pseudomonadota</taxon>
        <taxon>Alphaproteobacteria</taxon>
        <taxon>Hyphomicrobiales</taxon>
        <taxon>Nitrobacteraceae</taxon>
        <taxon>Bradyrhizobium</taxon>
    </lineage>
</organism>
<accession>A0ABY7MMY2</accession>
<protein>
    <submittedName>
        <fullName evidence="1">Uncharacterized protein</fullName>
    </submittedName>
</protein>
<evidence type="ECO:0000313" key="2">
    <source>
        <dbReference type="Proteomes" id="UP001179614"/>
    </source>
</evidence>
<evidence type="ECO:0000313" key="1">
    <source>
        <dbReference type="EMBL" id="WBL78747.1"/>
    </source>
</evidence>
<gene>
    <name evidence="1" type="ORF">I3J27_38425</name>
</gene>
<sequence>MKITKKRASLLRELERIIGSETFNGKIKNYGSKGTFLGEGRDFRYPLSFTDETGQKIKPKPPYSDLPIDVQMTGRYVMGTNELHIMRALEKAVQYLEENHALKI</sequence>
<dbReference type="Proteomes" id="UP001179614">
    <property type="component" value="Chromosome"/>
</dbReference>
<keyword evidence="2" id="KW-1185">Reference proteome</keyword>